<keyword evidence="2" id="KW-0354">Hemolysis</keyword>
<comment type="similarity">
    <text evidence="1 2">Belongs to the outer membrane factor (OMF) (TC 1.B.17) family.</text>
</comment>
<name>A0A2W5C4U1_9SPHN</name>
<evidence type="ECO:0000313" key="5">
    <source>
        <dbReference type="EMBL" id="PZO90315.1"/>
    </source>
</evidence>
<dbReference type="AlphaFoldDB" id="A0A2W5C4U1"/>
<feature type="chain" id="PRO_5016168579" description="Protein CyaE" evidence="4">
    <location>
        <begin position="46"/>
        <end position="535"/>
    </location>
</feature>
<dbReference type="GO" id="GO:0031640">
    <property type="term" value="P:killing of cells of another organism"/>
    <property type="evidence" value="ECO:0007669"/>
    <property type="project" value="UniProtKB-KW"/>
</dbReference>
<comment type="function">
    <text evidence="2">CyaE is necessary for transport of calmodulin-sensitive adenylate cyclase-hemolysin (cyclolysin).</text>
</comment>
<keyword evidence="2" id="KW-0472">Membrane</keyword>
<evidence type="ECO:0000256" key="3">
    <source>
        <dbReference type="SAM" id="MobiDB-lite"/>
    </source>
</evidence>
<dbReference type="EMBL" id="QFNN01000031">
    <property type="protein sequence ID" value="PZO90315.1"/>
    <property type="molecule type" value="Genomic_DNA"/>
</dbReference>
<dbReference type="Gene3D" id="1.20.1600.10">
    <property type="entry name" value="Outer membrane efflux proteins (OEP)"/>
    <property type="match status" value="1"/>
</dbReference>
<accession>A0A2W5C4U1</accession>
<feature type="signal peptide" evidence="4">
    <location>
        <begin position="1"/>
        <end position="45"/>
    </location>
</feature>
<feature type="compositionally biased region" description="Low complexity" evidence="3">
    <location>
        <begin position="73"/>
        <end position="84"/>
    </location>
</feature>
<evidence type="ECO:0000256" key="1">
    <source>
        <dbReference type="ARBA" id="ARBA00007613"/>
    </source>
</evidence>
<feature type="region of interest" description="Disordered" evidence="3">
    <location>
        <begin position="46"/>
        <end position="84"/>
    </location>
</feature>
<evidence type="ECO:0000256" key="4">
    <source>
        <dbReference type="SAM" id="SignalP"/>
    </source>
</evidence>
<protein>
    <recommendedName>
        <fullName evidence="2">Protein CyaE</fullName>
    </recommendedName>
</protein>
<dbReference type="PIRSF" id="PIRSF001892">
    <property type="entry name" value="CyaE"/>
    <property type="match status" value="1"/>
</dbReference>
<keyword evidence="2" id="KW-0998">Cell outer membrane</keyword>
<organism evidence="5 6">
    <name type="scientific">Sphingomonas sanxanigenens</name>
    <dbReference type="NCBI Taxonomy" id="397260"/>
    <lineage>
        <taxon>Bacteria</taxon>
        <taxon>Pseudomonadati</taxon>
        <taxon>Pseudomonadota</taxon>
        <taxon>Alphaproteobacteria</taxon>
        <taxon>Sphingomonadales</taxon>
        <taxon>Sphingomonadaceae</taxon>
        <taxon>Sphingomonas</taxon>
    </lineage>
</organism>
<dbReference type="Pfam" id="PF02321">
    <property type="entry name" value="OEP"/>
    <property type="match status" value="2"/>
</dbReference>
<dbReference type="InterPro" id="IPR028351">
    <property type="entry name" value="CyaE"/>
</dbReference>
<dbReference type="PANTHER" id="PTHR30203">
    <property type="entry name" value="OUTER MEMBRANE CATION EFFLUX PROTEIN"/>
    <property type="match status" value="1"/>
</dbReference>
<dbReference type="InterPro" id="IPR003423">
    <property type="entry name" value="OMP_efflux"/>
</dbReference>
<evidence type="ECO:0000313" key="6">
    <source>
        <dbReference type="Proteomes" id="UP000249066"/>
    </source>
</evidence>
<dbReference type="GO" id="GO:0015562">
    <property type="term" value="F:efflux transmembrane transporter activity"/>
    <property type="evidence" value="ECO:0007669"/>
    <property type="project" value="InterPro"/>
</dbReference>
<reference evidence="5 6" key="1">
    <citation type="submission" date="2017-08" db="EMBL/GenBank/DDBJ databases">
        <title>Infants hospitalized years apart are colonized by the same room-sourced microbial strains.</title>
        <authorList>
            <person name="Brooks B."/>
            <person name="Olm M.R."/>
            <person name="Firek B.A."/>
            <person name="Baker R."/>
            <person name="Thomas B.C."/>
            <person name="Morowitz M.J."/>
            <person name="Banfield J.F."/>
        </authorList>
    </citation>
    <scope>NUCLEOTIDE SEQUENCE [LARGE SCALE GENOMIC DNA]</scope>
    <source>
        <strain evidence="5">S2_018_000_R2_101</strain>
    </source>
</reference>
<keyword evidence="2" id="KW-0204">Cytolysis</keyword>
<dbReference type="PANTHER" id="PTHR30203:SF29">
    <property type="entry name" value="PROTEIN CYAE"/>
    <property type="match status" value="1"/>
</dbReference>
<keyword evidence="4" id="KW-0732">Signal</keyword>
<dbReference type="Proteomes" id="UP000249066">
    <property type="component" value="Unassembled WGS sequence"/>
</dbReference>
<sequence>MAASNARATSSTDWRLHLPRAPELLFTPLPLAALAAAALALPASAAGRHTQPAPDAPDRPWRPNITANGEIVPGSPSPTSAASTGFVLPTNEALATLPAEPSIDRTRVYDLADLIDLAESRSPATRVAWNAARETALAAGIARSSYLPRLTATALGGFQAVHGRASALGLNAGSDNSVGGGVAALSLQWLLFDFGQRRAIVEGADQATIAADIGFTAAHQALIHQVSLAFYAHAAARSRTASATRSLADAQAVQQAAEQRYQHGVGTVIEVAQAKQATAQARLAEVQAKGATEDAYVDLLAVMGIPPLTKIAIADASGHRLSPALGDDAEKVIASALGRRPDVLAAYASLKASLAGERAARAEFLPKFFVSANGAYAGGDLSLSGLPSIGSGDSPTLNLTNRRLGATIVGGVTVPLYDGGRRKAALEQARTRTDSARATLDRVRNDAIQQMVVANNALRTSLAAHEAAGELQAAAQTTFDAALAAYRNGVGSSTDVMLAERQLLEARNAHSDAYSTALAAAATLALASGVLGGAP</sequence>
<gene>
    <name evidence="5" type="ORF">DI623_07310</name>
</gene>
<dbReference type="SUPFAM" id="SSF56954">
    <property type="entry name" value="Outer membrane efflux proteins (OEP)"/>
    <property type="match status" value="1"/>
</dbReference>
<comment type="subcellular location">
    <subcellularLocation>
        <location evidence="2">Cell outer membrane</location>
        <topology evidence="2">Peripheral membrane protein</topology>
    </subcellularLocation>
</comment>
<proteinExistence type="inferred from homology"/>
<dbReference type="GO" id="GO:0009279">
    <property type="term" value="C:cell outer membrane"/>
    <property type="evidence" value="ECO:0007669"/>
    <property type="project" value="UniProtKB-SubCell"/>
</dbReference>
<dbReference type="InterPro" id="IPR010131">
    <property type="entry name" value="MdtP/NodT-like"/>
</dbReference>
<evidence type="ECO:0000256" key="2">
    <source>
        <dbReference type="PIRNR" id="PIRNR001892"/>
    </source>
</evidence>
<comment type="caution">
    <text evidence="5">The sequence shown here is derived from an EMBL/GenBank/DDBJ whole genome shotgun (WGS) entry which is preliminary data.</text>
</comment>
<keyword evidence="2" id="KW-0813">Transport</keyword>